<comment type="caution">
    <text evidence="3">The sequence shown here is derived from an EMBL/GenBank/DDBJ whole genome shotgun (WGS) entry which is preliminary data.</text>
</comment>
<keyword evidence="1" id="KW-1133">Transmembrane helix</keyword>
<keyword evidence="1" id="KW-0812">Transmembrane</keyword>
<feature type="transmembrane region" description="Helical" evidence="1">
    <location>
        <begin position="167"/>
        <end position="185"/>
    </location>
</feature>
<dbReference type="OrthoDB" id="16820at2759"/>
<proteinExistence type="predicted"/>
<feature type="transmembrane region" description="Helical" evidence="1">
    <location>
        <begin position="292"/>
        <end position="312"/>
    </location>
</feature>
<protein>
    <submittedName>
        <fullName evidence="3">Uncharacterized protein</fullName>
    </submittedName>
</protein>
<evidence type="ECO:0000313" key="3">
    <source>
        <dbReference type="EMBL" id="KAF3765745.1"/>
    </source>
</evidence>
<feature type="transmembrane region" description="Helical" evidence="1">
    <location>
        <begin position="237"/>
        <end position="258"/>
    </location>
</feature>
<evidence type="ECO:0000313" key="4">
    <source>
        <dbReference type="Proteomes" id="UP000803844"/>
    </source>
</evidence>
<feature type="transmembrane region" description="Helical" evidence="1">
    <location>
        <begin position="88"/>
        <end position="106"/>
    </location>
</feature>
<feature type="transmembrane region" description="Helical" evidence="1">
    <location>
        <begin position="57"/>
        <end position="76"/>
    </location>
</feature>
<feature type="transmembrane region" description="Helical" evidence="1">
    <location>
        <begin position="126"/>
        <end position="146"/>
    </location>
</feature>
<keyword evidence="1" id="KW-0472">Membrane</keyword>
<dbReference type="AlphaFoldDB" id="A0A9P4Y3F4"/>
<dbReference type="RefSeq" id="XP_040776706.1">
    <property type="nucleotide sequence ID" value="XM_040922598.1"/>
</dbReference>
<dbReference type="EMBL" id="MU032347">
    <property type="protein sequence ID" value="KAF3765745.1"/>
    <property type="molecule type" value="Genomic_DNA"/>
</dbReference>
<dbReference type="Proteomes" id="UP000803844">
    <property type="component" value="Unassembled WGS sequence"/>
</dbReference>
<reference evidence="3" key="1">
    <citation type="journal article" date="2020" name="Phytopathology">
        <title>Genome sequence of the chestnut blight fungus Cryphonectria parasitica EP155: A fundamental resource for an archetypical invasive plant pathogen.</title>
        <authorList>
            <person name="Crouch J.A."/>
            <person name="Dawe A."/>
            <person name="Aerts A."/>
            <person name="Barry K."/>
            <person name="Churchill A.C.L."/>
            <person name="Grimwood J."/>
            <person name="Hillman B."/>
            <person name="Milgroom M.G."/>
            <person name="Pangilinan J."/>
            <person name="Smith M."/>
            <person name="Salamov A."/>
            <person name="Schmutz J."/>
            <person name="Yadav J."/>
            <person name="Grigoriev I.V."/>
            <person name="Nuss D."/>
        </authorList>
    </citation>
    <scope>NUCLEOTIDE SEQUENCE</scope>
    <source>
        <strain evidence="3">EP155</strain>
    </source>
</reference>
<feature type="chain" id="PRO_5040423655" evidence="2">
    <location>
        <begin position="23"/>
        <end position="327"/>
    </location>
</feature>
<dbReference type="PROSITE" id="PS51257">
    <property type="entry name" value="PROKAR_LIPOPROTEIN"/>
    <property type="match status" value="1"/>
</dbReference>
<sequence>MVPPRQNNHLWALLFTTLGCAGLWLMRIEPSMNDVPIAFEQQVETAKLGDGSALRTSYTGIGLLDHILSFLVLAFAAGPLGLDPAVRLQQLHFLLNFFSFLCIWNIEAYRPRNARKSFSFPGTWAIFYQTVAGAAVVPWYYAAWVFSSASEQPHKESDEVPMNKAKIILPSAVFFYLLPTLVMYLPQSDPWLKQGVIAYWQVSPVVVSMAIPLLSVLVNDRTSKGLSVARHLQRTYVVAFGVSALVHFYVLLSCYSSLDPQVSLYRVFVPERRLWKDSLTTGLHYIFQWDWWAVYAACLLGPGAAMAGVWSWKEDFEQGPRTKTRTA</sequence>
<keyword evidence="2" id="KW-0732">Signal</keyword>
<evidence type="ECO:0000256" key="1">
    <source>
        <dbReference type="SAM" id="Phobius"/>
    </source>
</evidence>
<evidence type="ECO:0000256" key="2">
    <source>
        <dbReference type="SAM" id="SignalP"/>
    </source>
</evidence>
<organism evidence="3 4">
    <name type="scientific">Cryphonectria parasitica (strain ATCC 38755 / EP155)</name>
    <dbReference type="NCBI Taxonomy" id="660469"/>
    <lineage>
        <taxon>Eukaryota</taxon>
        <taxon>Fungi</taxon>
        <taxon>Dikarya</taxon>
        <taxon>Ascomycota</taxon>
        <taxon>Pezizomycotina</taxon>
        <taxon>Sordariomycetes</taxon>
        <taxon>Sordariomycetidae</taxon>
        <taxon>Diaporthales</taxon>
        <taxon>Cryphonectriaceae</taxon>
        <taxon>Cryphonectria-Endothia species complex</taxon>
        <taxon>Cryphonectria</taxon>
    </lineage>
</organism>
<gene>
    <name evidence="3" type="ORF">M406DRAFT_351140</name>
</gene>
<dbReference type="GeneID" id="63839727"/>
<name>A0A9P4Y3F4_CRYP1</name>
<feature type="signal peptide" evidence="2">
    <location>
        <begin position="1"/>
        <end position="22"/>
    </location>
</feature>
<keyword evidence="4" id="KW-1185">Reference proteome</keyword>
<accession>A0A9P4Y3F4</accession>
<feature type="transmembrane region" description="Helical" evidence="1">
    <location>
        <begin position="197"/>
        <end position="217"/>
    </location>
</feature>